<sequence>MSLMLEFVLASCPVSLLYRWIAVVNKERKGEERTKNCMAFPIPDRVKRLWDEWNLRAAVLISLFFQVVLICCATSRKRTGNMIVTATIWLFYLLADWFAAFAVGLISNGQSNNCPEKFAVNQDLAAFWAPFLLLHLGGPDNITAFSLEDNELWIRHLLGLIIQLAAVAYVFSQSLRNVFEVPTILLIFAGTIKYAERTRALYLACLGNIKDSMLPPPDAGPNYAQLMEEYTSKEAAQVPVEIEIVKEHERGTQTSANPEEENLSPEDISDIDIVQNGYEFFTTFRGLIVDHMFSLHERSKSRKFFFQRSAFDAFRVMEVELNFIYDTLYTKMAVVHSKKGYCLRLICSILIVLCFERFASHHKPNINHFDVATTYILLSGAVLLDFAAFTKLIFSDWTIVKLKNLTVKSIVYAVREKLSCSKRWSNTIWQCNLINFCMNQRWRWLDIAAETVGIKDVLDEMYYKEDIVIPEDLKDFIFNELKVKATKAKTTNVAKEIYSARGDWALLDYTSHYPYPTISSSVGDEVEFDESLLLWHIATELCYCMSPDDGNSNRNYCKLISDYMLYLLVMRPNLMSAVAGIGQIRFRDTCEEAKKFFSRWKSELIIRTPGLGICRKLITCCIAQNGLPGRESSSVNRKRNACEMLDKVNALVKAIEVKGDRSKSVLFDACRLAKDLKKLNDNKRWEIMSKVWVELLSYAASHCRANAHAQQLSKGGELITFVWILMAHFGLGEQFRIEAGHARAKLIVGK</sequence>
<accession>A0A6P6WZ21</accession>
<evidence type="ECO:0000259" key="2">
    <source>
        <dbReference type="Pfam" id="PF13968"/>
    </source>
</evidence>
<dbReference type="InterPro" id="IPR007658">
    <property type="entry name" value="DUF594"/>
</dbReference>
<feature type="transmembrane region" description="Helical" evidence="1">
    <location>
        <begin position="53"/>
        <end position="74"/>
    </location>
</feature>
<keyword evidence="1" id="KW-1133">Transmembrane helix</keyword>
<feature type="domain" description="DUF4220" evidence="2">
    <location>
        <begin position="89"/>
        <end position="435"/>
    </location>
</feature>
<keyword evidence="1" id="KW-0812">Transmembrane</keyword>
<dbReference type="Pfam" id="PF13968">
    <property type="entry name" value="DUF4220"/>
    <property type="match status" value="1"/>
</dbReference>
<evidence type="ECO:0000256" key="1">
    <source>
        <dbReference type="SAM" id="Phobius"/>
    </source>
</evidence>
<dbReference type="Proteomes" id="UP001652660">
    <property type="component" value="Chromosome 3e"/>
</dbReference>
<protein>
    <recommendedName>
        <fullName evidence="2">DUF4220 domain-containing protein</fullName>
    </recommendedName>
</protein>
<evidence type="ECO:0000313" key="4">
    <source>
        <dbReference type="RefSeq" id="XP_027120763.2"/>
    </source>
</evidence>
<dbReference type="PANTHER" id="PTHR31325">
    <property type="entry name" value="OS01G0798800 PROTEIN-RELATED"/>
    <property type="match status" value="1"/>
</dbReference>
<evidence type="ECO:0000313" key="3">
    <source>
        <dbReference type="Proteomes" id="UP001652660"/>
    </source>
</evidence>
<keyword evidence="3" id="KW-1185">Reference proteome</keyword>
<dbReference type="Pfam" id="PF04578">
    <property type="entry name" value="DUF594"/>
    <property type="match status" value="1"/>
</dbReference>
<dbReference type="RefSeq" id="XP_027120763.2">
    <property type="nucleotide sequence ID" value="XM_027264962.2"/>
</dbReference>
<organism evidence="3 4">
    <name type="scientific">Coffea arabica</name>
    <name type="common">Arabian coffee</name>
    <dbReference type="NCBI Taxonomy" id="13443"/>
    <lineage>
        <taxon>Eukaryota</taxon>
        <taxon>Viridiplantae</taxon>
        <taxon>Streptophyta</taxon>
        <taxon>Embryophyta</taxon>
        <taxon>Tracheophyta</taxon>
        <taxon>Spermatophyta</taxon>
        <taxon>Magnoliopsida</taxon>
        <taxon>eudicotyledons</taxon>
        <taxon>Gunneridae</taxon>
        <taxon>Pentapetalae</taxon>
        <taxon>asterids</taxon>
        <taxon>lamiids</taxon>
        <taxon>Gentianales</taxon>
        <taxon>Rubiaceae</taxon>
        <taxon>Ixoroideae</taxon>
        <taxon>Gardenieae complex</taxon>
        <taxon>Bertiereae - Coffeeae clade</taxon>
        <taxon>Coffeeae</taxon>
        <taxon>Coffea</taxon>
    </lineage>
</organism>
<name>A0A6P6WZ21_COFAR</name>
<feature type="transmembrane region" description="Helical" evidence="1">
    <location>
        <begin position="86"/>
        <end position="106"/>
    </location>
</feature>
<reference evidence="4" key="2">
    <citation type="submission" date="2025-08" db="UniProtKB">
        <authorList>
            <consortium name="RefSeq"/>
        </authorList>
    </citation>
    <scope>IDENTIFICATION</scope>
    <source>
        <tissue evidence="4">Leaves</tissue>
    </source>
</reference>
<dbReference type="AlphaFoldDB" id="A0A6P6WZ21"/>
<keyword evidence="1" id="KW-0472">Membrane</keyword>
<proteinExistence type="predicted"/>
<dbReference type="GeneID" id="113737786"/>
<feature type="transmembrane region" description="Helical" evidence="1">
    <location>
        <begin position="153"/>
        <end position="171"/>
    </location>
</feature>
<reference evidence="3" key="1">
    <citation type="journal article" date="2025" name="Foods">
        <title>Unveiling the Microbial Signatures of Arabica Coffee Cherries: Insights into Ripeness Specific Diversity, Functional Traits, and Implications for Quality and Safety.</title>
        <authorList>
            <consortium name="RefSeq"/>
            <person name="Tenea G.N."/>
            <person name="Cifuentes V."/>
            <person name="Reyes P."/>
            <person name="Cevallos-Vallejos M."/>
        </authorList>
    </citation>
    <scope>NUCLEOTIDE SEQUENCE [LARGE SCALE GENOMIC DNA]</scope>
</reference>
<dbReference type="InterPro" id="IPR025315">
    <property type="entry name" value="DUF4220"/>
</dbReference>
<gene>
    <name evidence="4" type="primary">LOC113737786</name>
</gene>